<organism evidence="6 7">
    <name type="scientific">Lactarius akahatsu</name>
    <dbReference type="NCBI Taxonomy" id="416441"/>
    <lineage>
        <taxon>Eukaryota</taxon>
        <taxon>Fungi</taxon>
        <taxon>Dikarya</taxon>
        <taxon>Basidiomycota</taxon>
        <taxon>Agaricomycotina</taxon>
        <taxon>Agaricomycetes</taxon>
        <taxon>Russulales</taxon>
        <taxon>Russulaceae</taxon>
        <taxon>Lactarius</taxon>
    </lineage>
</organism>
<keyword evidence="1" id="KW-0479">Metal-binding</keyword>
<feature type="domain" description="Zinc finger PHD-type" evidence="5">
    <location>
        <begin position="350"/>
        <end position="402"/>
    </location>
</feature>
<dbReference type="GO" id="GO:0008270">
    <property type="term" value="F:zinc ion binding"/>
    <property type="evidence" value="ECO:0007669"/>
    <property type="project" value="UniProtKB-KW"/>
</dbReference>
<evidence type="ECO:0000256" key="3">
    <source>
        <dbReference type="ARBA" id="ARBA00022833"/>
    </source>
</evidence>
<evidence type="ECO:0000259" key="5">
    <source>
        <dbReference type="SMART" id="SM00249"/>
    </source>
</evidence>
<accession>A0AAD4LGX6</accession>
<feature type="compositionally biased region" description="Basic residues" evidence="4">
    <location>
        <begin position="161"/>
        <end position="176"/>
    </location>
</feature>
<dbReference type="AlphaFoldDB" id="A0AAD4LGX6"/>
<keyword evidence="7" id="KW-1185">Reference proteome</keyword>
<reference evidence="6" key="1">
    <citation type="submission" date="2022-01" db="EMBL/GenBank/DDBJ databases">
        <title>Comparative genomics reveals a dynamic genome evolution in the ectomycorrhizal milk-cap (Lactarius) mushrooms.</title>
        <authorList>
            <consortium name="DOE Joint Genome Institute"/>
            <person name="Lebreton A."/>
            <person name="Tang N."/>
            <person name="Kuo A."/>
            <person name="LaButti K."/>
            <person name="Drula E."/>
            <person name="Barry K."/>
            <person name="Clum A."/>
            <person name="Lipzen A."/>
            <person name="Mousain D."/>
            <person name="Ng V."/>
            <person name="Wang R."/>
            <person name="Wang X."/>
            <person name="Dai Y."/>
            <person name="Henrissat B."/>
            <person name="Grigoriev I.V."/>
            <person name="Guerin-Laguette A."/>
            <person name="Yu F."/>
            <person name="Martin F.M."/>
        </authorList>
    </citation>
    <scope>NUCLEOTIDE SEQUENCE</scope>
    <source>
        <strain evidence="6">QP</strain>
    </source>
</reference>
<dbReference type="InterPro" id="IPR011011">
    <property type="entry name" value="Znf_FYVE_PHD"/>
</dbReference>
<sequence>MPPSHTPSYLFETSTLIAFVSTLQDRLSKPQLKFIPQTEQTDLFPYRERSETVYEVWEFNTHQCPACEPPVQLDTVNGQRSGRNYQWTLKYSGIVPCPNATNFSYSAAMCPYCPDGSPAIWRYNMRLHFRLRHQGIDATRHEDLWKITAGEADAMAEIWANRHKQPKRRGKGKQKAPLKVSEAHSSCRLSGRNYSYIACEDDTVHDDELDLIEECPSGHEAWCGDGRSDAASSAPPGSDGIEDGGDGLGELGGGDERDVGDKSEPVIGAATVRHVAAESNGYAPNHNLLLSVPNVGVPALPPADVVACPTSGTTKHLTGTEDEGGGLLRGAQMSSFGRKRKLRNMCDVSACLCGKSATPSAVQTAGDEVVCCRVVGCETKWYHTTCVGLSFSPKNWTCEVCQSDMGMLKRRLTVTPLSTPLSKTGKIVPKAPRAPA</sequence>
<evidence type="ECO:0000313" key="6">
    <source>
        <dbReference type="EMBL" id="KAH8987059.1"/>
    </source>
</evidence>
<name>A0AAD4LGX6_9AGAM</name>
<evidence type="ECO:0000256" key="1">
    <source>
        <dbReference type="ARBA" id="ARBA00022723"/>
    </source>
</evidence>
<dbReference type="SMART" id="SM00249">
    <property type="entry name" value="PHD"/>
    <property type="match status" value="1"/>
</dbReference>
<comment type="caution">
    <text evidence="6">The sequence shown here is derived from an EMBL/GenBank/DDBJ whole genome shotgun (WGS) entry which is preliminary data.</text>
</comment>
<dbReference type="InterPro" id="IPR019786">
    <property type="entry name" value="Zinc_finger_PHD-type_CS"/>
</dbReference>
<dbReference type="InterPro" id="IPR001965">
    <property type="entry name" value="Znf_PHD"/>
</dbReference>
<proteinExistence type="predicted"/>
<dbReference type="InterPro" id="IPR013083">
    <property type="entry name" value="Znf_RING/FYVE/PHD"/>
</dbReference>
<evidence type="ECO:0000256" key="4">
    <source>
        <dbReference type="SAM" id="MobiDB-lite"/>
    </source>
</evidence>
<feature type="region of interest" description="Disordered" evidence="4">
    <location>
        <begin position="225"/>
        <end position="262"/>
    </location>
</feature>
<evidence type="ECO:0000256" key="2">
    <source>
        <dbReference type="ARBA" id="ARBA00022771"/>
    </source>
</evidence>
<gene>
    <name evidence="6" type="ORF">EDB92DRAFT_2105138</name>
</gene>
<dbReference type="SUPFAM" id="SSF57903">
    <property type="entry name" value="FYVE/PHD zinc finger"/>
    <property type="match status" value="1"/>
</dbReference>
<dbReference type="EMBL" id="JAKELL010000050">
    <property type="protein sequence ID" value="KAH8987059.1"/>
    <property type="molecule type" value="Genomic_DNA"/>
</dbReference>
<evidence type="ECO:0000313" key="7">
    <source>
        <dbReference type="Proteomes" id="UP001201163"/>
    </source>
</evidence>
<dbReference type="Gene3D" id="3.30.40.10">
    <property type="entry name" value="Zinc/RING finger domain, C3HC4 (zinc finger)"/>
    <property type="match status" value="1"/>
</dbReference>
<dbReference type="PROSITE" id="PS01359">
    <property type="entry name" value="ZF_PHD_1"/>
    <property type="match status" value="1"/>
</dbReference>
<keyword evidence="2" id="KW-0863">Zinc-finger</keyword>
<feature type="region of interest" description="Disordered" evidence="4">
    <location>
        <begin position="161"/>
        <end position="182"/>
    </location>
</feature>
<feature type="compositionally biased region" description="Low complexity" evidence="4">
    <location>
        <begin position="229"/>
        <end position="239"/>
    </location>
</feature>
<dbReference type="Proteomes" id="UP001201163">
    <property type="component" value="Unassembled WGS sequence"/>
</dbReference>
<keyword evidence="3" id="KW-0862">Zinc</keyword>
<protein>
    <recommendedName>
        <fullName evidence="5">Zinc finger PHD-type domain-containing protein</fullName>
    </recommendedName>
</protein>